<evidence type="ECO:0000313" key="1">
    <source>
        <dbReference type="EMBL" id="RPA92784.1"/>
    </source>
</evidence>
<dbReference type="Proteomes" id="UP000276215">
    <property type="component" value="Unassembled WGS sequence"/>
</dbReference>
<keyword evidence="2" id="KW-1185">Reference proteome</keyword>
<accession>A0A3N4JG18</accession>
<evidence type="ECO:0000313" key="2">
    <source>
        <dbReference type="Proteomes" id="UP000276215"/>
    </source>
</evidence>
<protein>
    <submittedName>
        <fullName evidence="1">Uncharacterized protein</fullName>
    </submittedName>
</protein>
<reference evidence="1 2" key="1">
    <citation type="journal article" date="2018" name="Nat. Ecol. Evol.">
        <title>Pezizomycetes genomes reveal the molecular basis of ectomycorrhizal truffle lifestyle.</title>
        <authorList>
            <person name="Murat C."/>
            <person name="Payen T."/>
            <person name="Noel B."/>
            <person name="Kuo A."/>
            <person name="Morin E."/>
            <person name="Chen J."/>
            <person name="Kohler A."/>
            <person name="Krizsan K."/>
            <person name="Balestrini R."/>
            <person name="Da Silva C."/>
            <person name="Montanini B."/>
            <person name="Hainaut M."/>
            <person name="Levati E."/>
            <person name="Barry K.W."/>
            <person name="Belfiori B."/>
            <person name="Cichocki N."/>
            <person name="Clum A."/>
            <person name="Dockter R.B."/>
            <person name="Fauchery L."/>
            <person name="Guy J."/>
            <person name="Iotti M."/>
            <person name="Le Tacon F."/>
            <person name="Lindquist E.A."/>
            <person name="Lipzen A."/>
            <person name="Malagnac F."/>
            <person name="Mello A."/>
            <person name="Molinier V."/>
            <person name="Miyauchi S."/>
            <person name="Poulain J."/>
            <person name="Riccioni C."/>
            <person name="Rubini A."/>
            <person name="Sitrit Y."/>
            <person name="Splivallo R."/>
            <person name="Traeger S."/>
            <person name="Wang M."/>
            <person name="Zifcakova L."/>
            <person name="Wipf D."/>
            <person name="Zambonelli A."/>
            <person name="Paolocci F."/>
            <person name="Nowrousian M."/>
            <person name="Ottonello S."/>
            <person name="Baldrian P."/>
            <person name="Spatafora J.W."/>
            <person name="Henrissat B."/>
            <person name="Nagy L.G."/>
            <person name="Aury J.M."/>
            <person name="Wincker P."/>
            <person name="Grigoriev I.V."/>
            <person name="Bonfante P."/>
            <person name="Martin F.M."/>
        </authorList>
    </citation>
    <scope>NUCLEOTIDE SEQUENCE [LARGE SCALE GENOMIC DNA]</scope>
    <source>
        <strain evidence="1 2">120613-1</strain>
    </source>
</reference>
<gene>
    <name evidence="1" type="ORF">L873DRAFT_139931</name>
</gene>
<name>A0A3N4JG18_9PEZI</name>
<sequence length="112" mass="12337">MVIAYFMNQFFFLSLRPPMVDKIGIPSGEQYLGVLFGVKCSCTSVSYHQFMIYPCTVNISNAVHFGQSQFTSNYMFLLITVLVSSRNASASRKFGEDSRKISAGGGILGKDA</sequence>
<dbReference type="AlphaFoldDB" id="A0A3N4JG18"/>
<dbReference type="EMBL" id="ML120465">
    <property type="protein sequence ID" value="RPA92784.1"/>
    <property type="molecule type" value="Genomic_DNA"/>
</dbReference>
<organism evidence="1 2">
    <name type="scientific">Choiromyces venosus 120613-1</name>
    <dbReference type="NCBI Taxonomy" id="1336337"/>
    <lineage>
        <taxon>Eukaryota</taxon>
        <taxon>Fungi</taxon>
        <taxon>Dikarya</taxon>
        <taxon>Ascomycota</taxon>
        <taxon>Pezizomycotina</taxon>
        <taxon>Pezizomycetes</taxon>
        <taxon>Pezizales</taxon>
        <taxon>Tuberaceae</taxon>
        <taxon>Choiromyces</taxon>
    </lineage>
</organism>
<proteinExistence type="predicted"/>